<feature type="compositionally biased region" description="Low complexity" evidence="1">
    <location>
        <begin position="31"/>
        <end position="48"/>
    </location>
</feature>
<feature type="region of interest" description="Disordered" evidence="1">
    <location>
        <begin position="1"/>
        <end position="48"/>
    </location>
</feature>
<evidence type="ECO:0000313" key="4">
    <source>
        <dbReference type="Proteomes" id="UP000238825"/>
    </source>
</evidence>
<dbReference type="Proteomes" id="UP000255295">
    <property type="component" value="Unassembled WGS sequence"/>
</dbReference>
<name>A0A2S0K1J6_LYSSH</name>
<proteinExistence type="predicted"/>
<reference evidence="3 5" key="2">
    <citation type="submission" date="2018-06" db="EMBL/GenBank/DDBJ databases">
        <authorList>
            <consortium name="Pathogen Informatics"/>
            <person name="Doyle S."/>
        </authorList>
    </citation>
    <scope>NUCLEOTIDE SEQUENCE [LARGE SCALE GENOMIC DNA]</scope>
    <source>
        <strain evidence="3 5">NCTC10338</strain>
    </source>
</reference>
<dbReference type="EMBL" id="UFSZ01000001">
    <property type="protein sequence ID" value="SUV16890.1"/>
    <property type="molecule type" value="Genomic_DNA"/>
</dbReference>
<feature type="compositionally biased region" description="Basic residues" evidence="1">
    <location>
        <begin position="8"/>
        <end position="18"/>
    </location>
</feature>
<organism evidence="2 4">
    <name type="scientific">Lysinibacillus sphaericus</name>
    <name type="common">Bacillus sphaericus</name>
    <dbReference type="NCBI Taxonomy" id="1421"/>
    <lineage>
        <taxon>Bacteria</taxon>
        <taxon>Bacillati</taxon>
        <taxon>Bacillota</taxon>
        <taxon>Bacilli</taxon>
        <taxon>Bacillales</taxon>
        <taxon>Bacillaceae</taxon>
        <taxon>Lysinibacillus</taxon>
    </lineage>
</organism>
<dbReference type="GeneID" id="48277233"/>
<evidence type="ECO:0000313" key="5">
    <source>
        <dbReference type="Proteomes" id="UP000255295"/>
    </source>
</evidence>
<reference evidence="2 4" key="1">
    <citation type="submission" date="2017-03" db="EMBL/GenBank/DDBJ databases">
        <title>The whole genome sequencing and assembly of Lysinibacillus sphaericus DSM 28T strain.</title>
        <authorList>
            <person name="Lee Y.-J."/>
            <person name="Yi H."/>
            <person name="Bahn Y.-S."/>
            <person name="Kim J.F."/>
            <person name="Lee D.-W."/>
        </authorList>
    </citation>
    <scope>NUCLEOTIDE SEQUENCE [LARGE SCALE GENOMIC DNA]</scope>
    <source>
        <strain evidence="2 4">DSM 28</strain>
    </source>
</reference>
<evidence type="ECO:0000313" key="2">
    <source>
        <dbReference type="EMBL" id="AVK97227.1"/>
    </source>
</evidence>
<gene>
    <name evidence="2" type="ORF">LS41612_13615</name>
    <name evidence="3" type="ORF">NCTC10338_01977</name>
</gene>
<dbReference type="RefSeq" id="WP_024363609.1">
    <property type="nucleotide sequence ID" value="NZ_BJNS01000001.1"/>
</dbReference>
<accession>A0A2S0K1J6</accession>
<evidence type="ECO:0000313" key="3">
    <source>
        <dbReference type="EMBL" id="SUV16890.1"/>
    </source>
</evidence>
<dbReference type="EMBL" id="CP019980">
    <property type="protein sequence ID" value="AVK97227.1"/>
    <property type="molecule type" value="Genomic_DNA"/>
</dbReference>
<protein>
    <submittedName>
        <fullName evidence="2">Uncharacterized protein</fullName>
    </submittedName>
</protein>
<evidence type="ECO:0000256" key="1">
    <source>
        <dbReference type="SAM" id="MobiDB-lite"/>
    </source>
</evidence>
<dbReference type="Proteomes" id="UP000238825">
    <property type="component" value="Chromosome"/>
</dbReference>
<dbReference type="AlphaFoldDB" id="A0A2S0K1J6"/>
<sequence>MQYYSQNPRRRPVPRRYRQSFDPMNQGRRVQPFNFNSPQPFTFNNQQPQTSRFGNLSNNLQAMMGHAGTITNGVNMLRQMGSLLSLFR</sequence>